<sequence>MNSTCIQHRDSMPKYIHIHVGANMLETPYTMGKYKYIYI</sequence>
<name>A0A0A9H6C4_ARUDO</name>
<evidence type="ECO:0000313" key="1">
    <source>
        <dbReference type="EMBL" id="JAE32745.1"/>
    </source>
</evidence>
<dbReference type="EMBL" id="GBRH01165151">
    <property type="protein sequence ID" value="JAE32745.1"/>
    <property type="molecule type" value="Transcribed_RNA"/>
</dbReference>
<organism evidence="1">
    <name type="scientific">Arundo donax</name>
    <name type="common">Giant reed</name>
    <name type="synonym">Donax arundinaceus</name>
    <dbReference type="NCBI Taxonomy" id="35708"/>
    <lineage>
        <taxon>Eukaryota</taxon>
        <taxon>Viridiplantae</taxon>
        <taxon>Streptophyta</taxon>
        <taxon>Embryophyta</taxon>
        <taxon>Tracheophyta</taxon>
        <taxon>Spermatophyta</taxon>
        <taxon>Magnoliopsida</taxon>
        <taxon>Liliopsida</taxon>
        <taxon>Poales</taxon>
        <taxon>Poaceae</taxon>
        <taxon>PACMAD clade</taxon>
        <taxon>Arundinoideae</taxon>
        <taxon>Arundineae</taxon>
        <taxon>Arundo</taxon>
    </lineage>
</organism>
<proteinExistence type="predicted"/>
<accession>A0A0A9H6C4</accession>
<reference evidence="1" key="2">
    <citation type="journal article" date="2015" name="Data Brief">
        <title>Shoot transcriptome of the giant reed, Arundo donax.</title>
        <authorList>
            <person name="Barrero R.A."/>
            <person name="Guerrero F.D."/>
            <person name="Moolhuijzen P."/>
            <person name="Goolsby J.A."/>
            <person name="Tidwell J."/>
            <person name="Bellgard S.E."/>
            <person name="Bellgard M.I."/>
        </authorList>
    </citation>
    <scope>NUCLEOTIDE SEQUENCE</scope>
    <source>
        <tissue evidence="1">Shoot tissue taken approximately 20 cm above the soil surface</tissue>
    </source>
</reference>
<reference evidence="1" key="1">
    <citation type="submission" date="2014-09" db="EMBL/GenBank/DDBJ databases">
        <authorList>
            <person name="Magalhaes I.L.F."/>
            <person name="Oliveira U."/>
            <person name="Santos F.R."/>
            <person name="Vidigal T.H.D.A."/>
            <person name="Brescovit A.D."/>
            <person name="Santos A.J."/>
        </authorList>
    </citation>
    <scope>NUCLEOTIDE SEQUENCE</scope>
    <source>
        <tissue evidence="1">Shoot tissue taken approximately 20 cm above the soil surface</tissue>
    </source>
</reference>
<protein>
    <submittedName>
        <fullName evidence="1">Uncharacterized protein</fullName>
    </submittedName>
</protein>
<dbReference type="AlphaFoldDB" id="A0A0A9H6C4"/>